<dbReference type="EMBL" id="WUAV01000003">
    <property type="protein sequence ID" value="KAF1762248.1"/>
    <property type="molecule type" value="Genomic_DNA"/>
</dbReference>
<dbReference type="GeneID" id="9801094"/>
<dbReference type="Proteomes" id="UP000483820">
    <property type="component" value="Chromosome III"/>
</dbReference>
<evidence type="ECO:0000256" key="4">
    <source>
        <dbReference type="ARBA" id="ARBA00022490"/>
    </source>
</evidence>
<gene>
    <name evidence="10" type="ORF">GCK72_010510</name>
</gene>
<dbReference type="SMART" id="SM00683">
    <property type="entry name" value="DM16"/>
    <property type="match status" value="2"/>
</dbReference>
<sequence>MDRVERVNGEDIWQDREIRFDVDHKLLRMAKGEFAVAKVEHVEDTKGNNGDKGIMKVTNLRLIWYAMNMPRINISIGWNTITGTQSKTSTSLAARNRGGTNEAIYILAKLSSTTTKFEFIFTATSPNSHSKLFNTISSINRAYETTKMYRELKMRGIFIREDGTLRILPQEYIVEIVAGAWNLSTETGSLGVFVITNIRIVWYAELNTGYNVSVPYLTLYSARVRESKFGMALVLETTASSGEYVLGFKVDPPERLQNLVKTIQTLHKAQSMKPIFGVTFIKEKSEKTERKEVTKEDEEIDIIDTNEDDVEIEKNIRPDPFAAYFDGQHSTTDEKKLPVLNQEIGLSMEPIRNGFTLQDLWAIHVDIMSELCDSLSVVYTGSPKIEDHLFAKAIRWADQNPEDTIFWARRKALEKVPEVDVEWSSKVRALRRIRFGYNKKNLMNACIDEAIKASMDSEIAAFICSCNLPINCSQLGSLLAALASFCHGNDGRAVVVIDLRESEEACEKGDPDETDPFENWDFLEKEEEGKEEKTGNSVVEETEKEREDLLKRLKNVSAMYTRNVLMYDGEKFSNCI</sequence>
<dbReference type="PANTHER" id="PTHR21351">
    <property type="entry name" value="BARDET-BIEDL SYNDROME PROTEIN 5"/>
    <property type="match status" value="1"/>
</dbReference>
<evidence type="ECO:0000313" key="10">
    <source>
        <dbReference type="EMBL" id="KAF1762248.1"/>
    </source>
</evidence>
<feature type="domain" description="BBSome complex member BBS5 PH" evidence="9">
    <location>
        <begin position="33"/>
        <end position="87"/>
    </location>
</feature>
<feature type="domain" description="BBSome complex member BBS5 PH" evidence="9">
    <location>
        <begin position="171"/>
        <end position="225"/>
    </location>
</feature>
<keyword evidence="5" id="KW-0969">Cilium</keyword>
<comment type="subcellular location">
    <subcellularLocation>
        <location evidence="1">Cell projection</location>
        <location evidence="1">Cilium</location>
    </subcellularLocation>
    <subcellularLocation>
        <location evidence="2">Cytoplasm</location>
        <location evidence="2">Cytoskeleton</location>
    </subcellularLocation>
</comment>
<evidence type="ECO:0000256" key="8">
    <source>
        <dbReference type="SAM" id="MobiDB-lite"/>
    </source>
</evidence>
<keyword evidence="6" id="KW-0206">Cytoskeleton</keyword>
<proteinExistence type="inferred from homology"/>
<name>A0A6A5H3H4_CAERE</name>
<accession>A0A6A5H3H4</accession>
<evidence type="ECO:0000313" key="11">
    <source>
        <dbReference type="Proteomes" id="UP000483820"/>
    </source>
</evidence>
<evidence type="ECO:0000256" key="2">
    <source>
        <dbReference type="ARBA" id="ARBA00004245"/>
    </source>
</evidence>
<comment type="similarity">
    <text evidence="3">Belongs to the BBS5 family.</text>
</comment>
<dbReference type="GO" id="GO:0034464">
    <property type="term" value="C:BBSome"/>
    <property type="evidence" value="ECO:0007669"/>
    <property type="project" value="InterPro"/>
</dbReference>
<evidence type="ECO:0000256" key="6">
    <source>
        <dbReference type="ARBA" id="ARBA00023212"/>
    </source>
</evidence>
<dbReference type="CTD" id="9801094"/>
<keyword evidence="4" id="KW-0963">Cytoplasm</keyword>
<dbReference type="GO" id="GO:0032266">
    <property type="term" value="F:phosphatidylinositol-3-phosphate binding"/>
    <property type="evidence" value="ECO:0007669"/>
    <property type="project" value="TreeGrafter"/>
</dbReference>
<evidence type="ECO:0000256" key="5">
    <source>
        <dbReference type="ARBA" id="ARBA00023069"/>
    </source>
</evidence>
<dbReference type="RefSeq" id="XP_053587482.1">
    <property type="nucleotide sequence ID" value="XM_053727905.1"/>
</dbReference>
<dbReference type="KEGG" id="crq:GCK72_010510"/>
<reference evidence="10 11" key="1">
    <citation type="submission" date="2019-12" db="EMBL/GenBank/DDBJ databases">
        <title>Chromosome-level assembly of the Caenorhabditis remanei genome.</title>
        <authorList>
            <person name="Teterina A.A."/>
            <person name="Willis J.H."/>
            <person name="Phillips P.C."/>
        </authorList>
    </citation>
    <scope>NUCLEOTIDE SEQUENCE [LARGE SCALE GENOMIC DNA]</scope>
    <source>
        <strain evidence="10 11">PX506</strain>
        <tissue evidence="10">Whole organism</tissue>
    </source>
</reference>
<dbReference type="GO" id="GO:0060271">
    <property type="term" value="P:cilium assembly"/>
    <property type="evidence" value="ECO:0007669"/>
    <property type="project" value="TreeGrafter"/>
</dbReference>
<dbReference type="GO" id="GO:0036064">
    <property type="term" value="C:ciliary basal body"/>
    <property type="evidence" value="ECO:0007669"/>
    <property type="project" value="TreeGrafter"/>
</dbReference>
<dbReference type="InterPro" id="IPR006606">
    <property type="entry name" value="BBL5"/>
</dbReference>
<evidence type="ECO:0000259" key="9">
    <source>
        <dbReference type="SMART" id="SM00683"/>
    </source>
</evidence>
<dbReference type="InterPro" id="IPR014003">
    <property type="entry name" value="BBS5_PH"/>
</dbReference>
<dbReference type="PANTHER" id="PTHR21351:SF0">
    <property type="entry name" value="BARDET-BIEDL SYNDROME 5 PROTEIN"/>
    <property type="match status" value="1"/>
</dbReference>
<evidence type="ECO:0000256" key="1">
    <source>
        <dbReference type="ARBA" id="ARBA00004138"/>
    </source>
</evidence>
<evidence type="ECO:0000256" key="3">
    <source>
        <dbReference type="ARBA" id="ARBA00005822"/>
    </source>
</evidence>
<dbReference type="AlphaFoldDB" id="A0A6A5H3H4"/>
<dbReference type="Pfam" id="PF07289">
    <property type="entry name" value="BBL5"/>
    <property type="match status" value="1"/>
</dbReference>
<feature type="region of interest" description="Disordered" evidence="8">
    <location>
        <begin position="525"/>
        <end position="544"/>
    </location>
</feature>
<comment type="caution">
    <text evidence="10">The sequence shown here is derived from an EMBL/GenBank/DDBJ whole genome shotgun (WGS) entry which is preliminary data.</text>
</comment>
<protein>
    <recommendedName>
        <fullName evidence="9">BBSome complex member BBS5 PH domain-containing protein</fullName>
    </recommendedName>
</protein>
<keyword evidence="7" id="KW-0966">Cell projection</keyword>
<organism evidence="10 11">
    <name type="scientific">Caenorhabditis remanei</name>
    <name type="common">Caenorhabditis vulgaris</name>
    <dbReference type="NCBI Taxonomy" id="31234"/>
    <lineage>
        <taxon>Eukaryota</taxon>
        <taxon>Metazoa</taxon>
        <taxon>Ecdysozoa</taxon>
        <taxon>Nematoda</taxon>
        <taxon>Chromadorea</taxon>
        <taxon>Rhabditida</taxon>
        <taxon>Rhabditina</taxon>
        <taxon>Rhabditomorpha</taxon>
        <taxon>Rhabditoidea</taxon>
        <taxon>Rhabditidae</taxon>
        <taxon>Peloderinae</taxon>
        <taxon>Caenorhabditis</taxon>
    </lineage>
</organism>
<evidence type="ECO:0000256" key="7">
    <source>
        <dbReference type="ARBA" id="ARBA00023273"/>
    </source>
</evidence>